<protein>
    <recommendedName>
        <fullName evidence="3">Myb-like domain-containing protein</fullName>
    </recommendedName>
</protein>
<dbReference type="InParanoid" id="K3WC33"/>
<dbReference type="PANTHER" id="PTHR14000:SF1">
    <property type="entry name" value="HISTONE H2A DEUBIQUITINASE (DUF3755)"/>
    <property type="match status" value="1"/>
</dbReference>
<reference evidence="2" key="2">
    <citation type="submission" date="2010-04" db="EMBL/GenBank/DDBJ databases">
        <authorList>
            <person name="Buell R."/>
            <person name="Hamilton J."/>
            <person name="Hostetler J."/>
        </authorList>
    </citation>
    <scope>NUCLEOTIDE SEQUENCE [LARGE SCALE GENOMIC DNA]</scope>
    <source>
        <strain evidence="2">DAOM:BR144</strain>
    </source>
</reference>
<dbReference type="OMA" id="INTMRAN"/>
<reference evidence="1" key="3">
    <citation type="submission" date="2014-11" db="UniProtKB">
        <authorList>
            <consortium name="EnsemblProtists"/>
        </authorList>
    </citation>
    <scope>IDENTIFICATION</scope>
    <source>
        <strain evidence="1">DAOM BR144</strain>
    </source>
</reference>
<evidence type="ECO:0000313" key="2">
    <source>
        <dbReference type="Proteomes" id="UP000019132"/>
    </source>
</evidence>
<sequence length="194" mass="21840">MPSPMQQPPQTPEFLPSISTSVVYSTVHAVWSPHEMQIFHRGFAEFPADKYDNVTRYIKIAAMLPGKCVRDVAFKAKALSVSQEKMSMNRDHFSKRMKIEPYQETPTLAFPIPMGGDDPEDAQLNALLQDNMVMMNTMRSNLLSGKLDDNKEPMLKFRDNCHTVLNTLGDICNSIPPLPVQLDTSLISSPRNSQ</sequence>
<name>K3WC33_GLOUD</name>
<dbReference type="PANTHER" id="PTHR14000">
    <property type="entry name" value="FINGER CCCH DOMAIN PROTEIN, PUTATIVE (DUF3755)-RELATED"/>
    <property type="match status" value="1"/>
</dbReference>
<dbReference type="Gene3D" id="1.10.10.60">
    <property type="entry name" value="Homeodomain-like"/>
    <property type="match status" value="1"/>
</dbReference>
<dbReference type="VEuPathDB" id="FungiDB:PYU1_G002521"/>
<dbReference type="EnsemblProtists" id="PYU1_T002524">
    <property type="protein sequence ID" value="PYU1_T002524"/>
    <property type="gene ID" value="PYU1_G002521"/>
</dbReference>
<dbReference type="eggNOG" id="ENOG502S4AM">
    <property type="taxonomic scope" value="Eukaryota"/>
</dbReference>
<proteinExistence type="predicted"/>
<dbReference type="InterPro" id="IPR001005">
    <property type="entry name" value="SANT/Myb"/>
</dbReference>
<dbReference type="AlphaFoldDB" id="K3WC33"/>
<dbReference type="Proteomes" id="UP000019132">
    <property type="component" value="Unassembled WGS sequence"/>
</dbReference>
<accession>K3WC33</accession>
<keyword evidence="2" id="KW-1185">Reference proteome</keyword>
<evidence type="ECO:0000313" key="1">
    <source>
        <dbReference type="EnsemblProtists" id="PYU1_T002524"/>
    </source>
</evidence>
<dbReference type="HOGENOM" id="CLU_098856_0_0_1"/>
<organism evidence="1 2">
    <name type="scientific">Globisporangium ultimum (strain ATCC 200006 / CBS 805.95 / DAOM BR144)</name>
    <name type="common">Pythium ultimum</name>
    <dbReference type="NCBI Taxonomy" id="431595"/>
    <lineage>
        <taxon>Eukaryota</taxon>
        <taxon>Sar</taxon>
        <taxon>Stramenopiles</taxon>
        <taxon>Oomycota</taxon>
        <taxon>Peronosporomycetes</taxon>
        <taxon>Pythiales</taxon>
        <taxon>Pythiaceae</taxon>
        <taxon>Globisporangium</taxon>
    </lineage>
</organism>
<reference evidence="2" key="1">
    <citation type="journal article" date="2010" name="Genome Biol.">
        <title>Genome sequence of the necrotrophic plant pathogen Pythium ultimum reveals original pathogenicity mechanisms and effector repertoire.</title>
        <authorList>
            <person name="Levesque C.A."/>
            <person name="Brouwer H."/>
            <person name="Cano L."/>
            <person name="Hamilton J.P."/>
            <person name="Holt C."/>
            <person name="Huitema E."/>
            <person name="Raffaele S."/>
            <person name="Robideau G.P."/>
            <person name="Thines M."/>
            <person name="Win J."/>
            <person name="Zerillo M.M."/>
            <person name="Beakes G.W."/>
            <person name="Boore J.L."/>
            <person name="Busam D."/>
            <person name="Dumas B."/>
            <person name="Ferriera S."/>
            <person name="Fuerstenberg S.I."/>
            <person name="Gachon C.M."/>
            <person name="Gaulin E."/>
            <person name="Govers F."/>
            <person name="Grenville-Briggs L."/>
            <person name="Horner N."/>
            <person name="Hostetler J."/>
            <person name="Jiang R.H."/>
            <person name="Johnson J."/>
            <person name="Krajaejun T."/>
            <person name="Lin H."/>
            <person name="Meijer H.J."/>
            <person name="Moore B."/>
            <person name="Morris P."/>
            <person name="Phuntmart V."/>
            <person name="Puiu D."/>
            <person name="Shetty J."/>
            <person name="Stajich J.E."/>
            <person name="Tripathy S."/>
            <person name="Wawra S."/>
            <person name="van West P."/>
            <person name="Whitty B.R."/>
            <person name="Coutinho P.M."/>
            <person name="Henrissat B."/>
            <person name="Martin F."/>
            <person name="Thomas P.D."/>
            <person name="Tyler B.M."/>
            <person name="De Vries R.P."/>
            <person name="Kamoun S."/>
            <person name="Yandell M."/>
            <person name="Tisserat N."/>
            <person name="Buell C.R."/>
        </authorList>
    </citation>
    <scope>NUCLEOTIDE SEQUENCE</scope>
    <source>
        <strain evidence="2">DAOM:BR144</strain>
    </source>
</reference>
<dbReference type="CDD" id="cd00167">
    <property type="entry name" value="SANT"/>
    <property type="match status" value="1"/>
</dbReference>
<evidence type="ECO:0008006" key="3">
    <source>
        <dbReference type="Google" id="ProtNLM"/>
    </source>
</evidence>